<evidence type="ECO:0000256" key="14">
    <source>
        <dbReference type="PIRSR" id="PIRSR605511-1"/>
    </source>
</evidence>
<dbReference type="PRINTS" id="PR01790">
    <property type="entry name" value="SMP30FAMILY"/>
</dbReference>
<dbReference type="Proteomes" id="UP000285120">
    <property type="component" value="Unassembled WGS sequence"/>
</dbReference>
<dbReference type="EMBL" id="RAPK01000006">
    <property type="protein sequence ID" value="RKD76588.1"/>
    <property type="molecule type" value="Genomic_DNA"/>
</dbReference>
<evidence type="ECO:0000256" key="10">
    <source>
        <dbReference type="ARBA" id="ARBA00022723"/>
    </source>
</evidence>
<evidence type="ECO:0000256" key="2">
    <source>
        <dbReference type="ARBA" id="ARBA00001913"/>
    </source>
</evidence>
<dbReference type="InterPro" id="IPR008367">
    <property type="entry name" value="Regucalcin"/>
</dbReference>
<keyword evidence="12" id="KW-0106">Calcium</keyword>
<evidence type="ECO:0000256" key="4">
    <source>
        <dbReference type="ARBA" id="ARBA00001946"/>
    </source>
</evidence>
<evidence type="ECO:0000256" key="15">
    <source>
        <dbReference type="PIRSR" id="PIRSR605511-2"/>
    </source>
</evidence>
<evidence type="ECO:0000256" key="6">
    <source>
        <dbReference type="ARBA" id="ARBA00008853"/>
    </source>
</evidence>
<evidence type="ECO:0000256" key="3">
    <source>
        <dbReference type="ARBA" id="ARBA00001936"/>
    </source>
</evidence>
<organism evidence="17 18">
    <name type="scientific">Sinobaca qinghaiensis</name>
    <dbReference type="NCBI Taxonomy" id="342944"/>
    <lineage>
        <taxon>Bacteria</taxon>
        <taxon>Bacillati</taxon>
        <taxon>Bacillota</taxon>
        <taxon>Bacilli</taxon>
        <taxon>Bacillales</taxon>
        <taxon>Sporolactobacillaceae</taxon>
        <taxon>Sinobaca</taxon>
    </lineage>
</organism>
<dbReference type="EC" id="3.1.1.17" evidence="7"/>
<evidence type="ECO:0000313" key="18">
    <source>
        <dbReference type="Proteomes" id="UP000285120"/>
    </source>
</evidence>
<dbReference type="PANTHER" id="PTHR10907">
    <property type="entry name" value="REGUCALCIN"/>
    <property type="match status" value="1"/>
</dbReference>
<dbReference type="GO" id="GO:0019853">
    <property type="term" value="P:L-ascorbic acid biosynthetic process"/>
    <property type="evidence" value="ECO:0007669"/>
    <property type="project" value="TreeGrafter"/>
</dbReference>
<evidence type="ECO:0000256" key="5">
    <source>
        <dbReference type="ARBA" id="ARBA00004496"/>
    </source>
</evidence>
<comment type="cofactor">
    <cofactor evidence="2">
        <name>Ca(2+)</name>
        <dbReference type="ChEBI" id="CHEBI:29108"/>
    </cofactor>
</comment>
<feature type="binding site" evidence="15">
    <location>
        <position position="16"/>
    </location>
    <ligand>
        <name>a divalent metal cation</name>
        <dbReference type="ChEBI" id="CHEBI:60240"/>
    </ligand>
</feature>
<dbReference type="GO" id="GO:0004341">
    <property type="term" value="F:gluconolactonase activity"/>
    <property type="evidence" value="ECO:0007669"/>
    <property type="project" value="UniProtKB-EC"/>
</dbReference>
<feature type="domain" description="SMP-30/Gluconolactonase/LRE-like region" evidence="16">
    <location>
        <begin position="14"/>
        <end position="256"/>
    </location>
</feature>
<dbReference type="InterPro" id="IPR005511">
    <property type="entry name" value="SMP-30"/>
</dbReference>
<accession>A0A419V9C9</accession>
<reference evidence="17 18" key="1">
    <citation type="submission" date="2018-09" db="EMBL/GenBank/DDBJ databases">
        <title>Genomic Encyclopedia of Archaeal and Bacterial Type Strains, Phase II (KMG-II): from individual species to whole genera.</title>
        <authorList>
            <person name="Goeker M."/>
        </authorList>
    </citation>
    <scope>NUCLEOTIDE SEQUENCE [LARGE SCALE GENOMIC DNA]</scope>
    <source>
        <strain evidence="17 18">DSM 17008</strain>
    </source>
</reference>
<feature type="binding site" evidence="15">
    <location>
        <position position="101"/>
    </location>
    <ligand>
        <name>substrate</name>
    </ligand>
</feature>
<evidence type="ECO:0000256" key="8">
    <source>
        <dbReference type="ARBA" id="ARBA00016808"/>
    </source>
</evidence>
<keyword evidence="9" id="KW-0963">Cytoplasm</keyword>
<evidence type="ECO:0000313" key="17">
    <source>
        <dbReference type="EMBL" id="RKD76588.1"/>
    </source>
</evidence>
<dbReference type="PRINTS" id="PR01791">
    <property type="entry name" value="REGUCALCIN"/>
</dbReference>
<evidence type="ECO:0000256" key="7">
    <source>
        <dbReference type="ARBA" id="ARBA00013227"/>
    </source>
</evidence>
<evidence type="ECO:0000256" key="11">
    <source>
        <dbReference type="ARBA" id="ARBA00022801"/>
    </source>
</evidence>
<evidence type="ECO:0000256" key="1">
    <source>
        <dbReference type="ARBA" id="ARBA00001589"/>
    </source>
</evidence>
<keyword evidence="11" id="KW-0378">Hydrolase</keyword>
<feature type="binding site" evidence="15">
    <location>
        <position position="99"/>
    </location>
    <ligand>
        <name>substrate</name>
    </ligand>
</feature>
<protein>
    <recommendedName>
        <fullName evidence="8">Regucalcin</fullName>
        <ecNumber evidence="7">3.1.1.17</ecNumber>
    </recommendedName>
    <alternativeName>
        <fullName evidence="13">Gluconolactonase</fullName>
    </alternativeName>
</protein>
<comment type="caution">
    <text evidence="17">The sequence shown here is derived from an EMBL/GenBank/DDBJ whole genome shotgun (WGS) entry which is preliminary data.</text>
</comment>
<dbReference type="OrthoDB" id="2633250at2"/>
<evidence type="ECO:0000256" key="9">
    <source>
        <dbReference type="ARBA" id="ARBA00022490"/>
    </source>
</evidence>
<keyword evidence="10 15" id="KW-0479">Metal-binding</keyword>
<feature type="binding site" evidence="15">
    <location>
        <position position="147"/>
    </location>
    <ligand>
        <name>a divalent metal cation</name>
        <dbReference type="ChEBI" id="CHEBI:60240"/>
    </ligand>
</feature>
<dbReference type="Gene3D" id="2.120.10.30">
    <property type="entry name" value="TolB, C-terminal domain"/>
    <property type="match status" value="1"/>
</dbReference>
<comment type="cofactor">
    <cofactor evidence="4">
        <name>Mg(2+)</name>
        <dbReference type="ChEBI" id="CHEBI:18420"/>
    </cofactor>
</comment>
<evidence type="ECO:0000259" key="16">
    <source>
        <dbReference type="Pfam" id="PF08450"/>
    </source>
</evidence>
<comment type="subcellular location">
    <subcellularLocation>
        <location evidence="5">Cytoplasm</location>
    </subcellularLocation>
</comment>
<feature type="binding site" evidence="15">
    <location>
        <position position="197"/>
    </location>
    <ligand>
        <name>a divalent metal cation</name>
        <dbReference type="ChEBI" id="CHEBI:60240"/>
    </ligand>
</feature>
<dbReference type="SUPFAM" id="SSF63829">
    <property type="entry name" value="Calcium-dependent phosphotriesterase"/>
    <property type="match status" value="1"/>
</dbReference>
<dbReference type="InterPro" id="IPR011042">
    <property type="entry name" value="6-blade_b-propeller_TolB-like"/>
</dbReference>
<dbReference type="AlphaFoldDB" id="A0A419V9C9"/>
<dbReference type="GO" id="GO:0030234">
    <property type="term" value="F:enzyme regulator activity"/>
    <property type="evidence" value="ECO:0007669"/>
    <property type="project" value="InterPro"/>
</dbReference>
<dbReference type="RefSeq" id="WP_120191975.1">
    <property type="nucleotide sequence ID" value="NZ_RAPK01000006.1"/>
</dbReference>
<comment type="cofactor">
    <cofactor evidence="3">
        <name>Mn(2+)</name>
        <dbReference type="ChEBI" id="CHEBI:29035"/>
    </cofactor>
</comment>
<dbReference type="GO" id="GO:0005509">
    <property type="term" value="F:calcium ion binding"/>
    <property type="evidence" value="ECO:0007669"/>
    <property type="project" value="InterPro"/>
</dbReference>
<gene>
    <name evidence="17" type="ORF">ATL39_0808</name>
</gene>
<comment type="similarity">
    <text evidence="6">Belongs to the SMP-30/CGR1 family.</text>
</comment>
<dbReference type="PANTHER" id="PTHR10907:SF47">
    <property type="entry name" value="REGUCALCIN"/>
    <property type="match status" value="1"/>
</dbReference>
<comment type="catalytic activity">
    <reaction evidence="1">
        <text>D-glucono-1,5-lactone + H2O = D-gluconate + H(+)</text>
        <dbReference type="Rhea" id="RHEA:10440"/>
        <dbReference type="ChEBI" id="CHEBI:15377"/>
        <dbReference type="ChEBI" id="CHEBI:15378"/>
        <dbReference type="ChEBI" id="CHEBI:16217"/>
        <dbReference type="ChEBI" id="CHEBI:18391"/>
        <dbReference type="EC" id="3.1.1.17"/>
    </reaction>
</comment>
<keyword evidence="18" id="KW-1185">Reference proteome</keyword>
<sequence>MKTAECVVDEKAELGEGPSWNAELEVLYWVDIEGKKLMIYDPAENKNETIPLDQYIGAAVPKRDGGLILAMQHGFYEFDLNTKQLEAIHDPEQHKPNNRFNDGKCDPFGRFWAGTMSFDQEEGEASLYRLHSDHSVYTVVNNLTISNGMAWSEDGSLMYFIDTPAKTIYAMNMDPLTGTADDPEVAFVVPDEEGPPDGMTIDSEGKLWIAHFGEGQVIRWDPESGNALEKIKVPVSVTTSCTFGGKDLKDLYITTGSSALDDEQKKEQPQAGGLFKVRVDVKGTPAHYFGD</sequence>
<keyword evidence="15" id="KW-0862">Zinc</keyword>
<evidence type="ECO:0000256" key="12">
    <source>
        <dbReference type="ARBA" id="ARBA00022837"/>
    </source>
</evidence>
<comment type="cofactor">
    <cofactor evidence="15">
        <name>Zn(2+)</name>
        <dbReference type="ChEBI" id="CHEBI:29105"/>
    </cofactor>
    <text evidence="15">Binds 1 divalent metal cation per subunit.</text>
</comment>
<name>A0A419V9C9_9BACL</name>
<dbReference type="GO" id="GO:0005737">
    <property type="term" value="C:cytoplasm"/>
    <property type="evidence" value="ECO:0007669"/>
    <property type="project" value="UniProtKB-SubCell"/>
</dbReference>
<feature type="binding site" evidence="15">
    <location>
        <position position="119"/>
    </location>
    <ligand>
        <name>substrate</name>
    </ligand>
</feature>
<feature type="active site" description="Proton donor/acceptor" evidence="14">
    <location>
        <position position="197"/>
    </location>
</feature>
<proteinExistence type="inferred from homology"/>
<evidence type="ECO:0000256" key="13">
    <source>
        <dbReference type="ARBA" id="ARBA00032464"/>
    </source>
</evidence>
<dbReference type="InterPro" id="IPR013658">
    <property type="entry name" value="SGL"/>
</dbReference>
<dbReference type="Pfam" id="PF08450">
    <property type="entry name" value="SGL"/>
    <property type="match status" value="1"/>
</dbReference>